<dbReference type="Pfam" id="PF09148">
    <property type="entry name" value="DUF1934"/>
    <property type="match status" value="1"/>
</dbReference>
<keyword evidence="2" id="KW-1185">Reference proteome</keyword>
<protein>
    <recommendedName>
        <fullName evidence="3">DUF1934 domain-containing protein</fullName>
    </recommendedName>
</protein>
<dbReference type="InterPro" id="IPR012674">
    <property type="entry name" value="Calycin"/>
</dbReference>
<accession>A0ABR5MH82</accession>
<dbReference type="SUPFAM" id="SSF50814">
    <property type="entry name" value="Lipocalins"/>
    <property type="match status" value="1"/>
</dbReference>
<dbReference type="Gene3D" id="2.40.128.20">
    <property type="match status" value="1"/>
</dbReference>
<gene>
    <name evidence="1" type="ORF">AFL42_13000</name>
</gene>
<proteinExistence type="predicted"/>
<reference evidence="1 2" key="1">
    <citation type="submission" date="2015-07" db="EMBL/GenBank/DDBJ databases">
        <title>High-quality draft genome sequence of Oceanobacillus caeni HM6, a bacillus isolated from a human feces.</title>
        <authorList>
            <person name="Kumar J."/>
            <person name="Verma M.K."/>
            <person name="Pandey R."/>
            <person name="Bhambi M."/>
            <person name="Chauhan N."/>
        </authorList>
    </citation>
    <scope>NUCLEOTIDE SEQUENCE [LARGE SCALE GENOMIC DNA]</scope>
    <source>
        <strain evidence="1 2">HM6</strain>
    </source>
</reference>
<dbReference type="EMBL" id="LGTK01000051">
    <property type="protein sequence ID" value="KPH72780.1"/>
    <property type="molecule type" value="Genomic_DNA"/>
</dbReference>
<dbReference type="InterPro" id="IPR015231">
    <property type="entry name" value="DUF1934"/>
</dbReference>
<dbReference type="RefSeq" id="WP_060668877.1">
    <property type="nucleotide sequence ID" value="NZ_JANKBL010000025.1"/>
</dbReference>
<organism evidence="1 2">
    <name type="scientific">Oceanobacillus caeni</name>
    <dbReference type="NCBI Taxonomy" id="405946"/>
    <lineage>
        <taxon>Bacteria</taxon>
        <taxon>Bacillati</taxon>
        <taxon>Bacillota</taxon>
        <taxon>Bacilli</taxon>
        <taxon>Bacillales</taxon>
        <taxon>Bacillaceae</taxon>
        <taxon>Oceanobacillus</taxon>
    </lineage>
</organism>
<name>A0ABR5MH82_9BACI</name>
<comment type="caution">
    <text evidence="1">The sequence shown here is derived from an EMBL/GenBank/DDBJ whole genome shotgun (WGS) entry which is preliminary data.</text>
</comment>
<evidence type="ECO:0008006" key="3">
    <source>
        <dbReference type="Google" id="ProtNLM"/>
    </source>
</evidence>
<dbReference type="Proteomes" id="UP000037854">
    <property type="component" value="Unassembled WGS sequence"/>
</dbReference>
<evidence type="ECO:0000313" key="2">
    <source>
        <dbReference type="Proteomes" id="UP000037854"/>
    </source>
</evidence>
<evidence type="ECO:0000313" key="1">
    <source>
        <dbReference type="EMBL" id="KPH72780.1"/>
    </source>
</evidence>
<sequence>MSSVQRNIKVKLQTTIDDQGSKEHNEIKSTGKFYKKGKMDVLIFDEIMEKEMKVKNFITIQEGSVNIKRTGLVSMNQKFDINRRTENVYKHPHGAIHMETFTKKIAYKLKDEACGQLILSYTVKLNGQPDERKHELILSFNEEDSQ</sequence>